<evidence type="ECO:0000313" key="5">
    <source>
        <dbReference type="EMBL" id="JAG17699.1"/>
    </source>
</evidence>
<protein>
    <submittedName>
        <fullName evidence="7">UDP-glucuronosyltransferase 1-9</fullName>
    </submittedName>
</protein>
<keyword evidence="4" id="KW-0732">Signal</keyword>
<dbReference type="GO" id="GO:0008194">
    <property type="term" value="F:UDP-glycosyltransferase activity"/>
    <property type="evidence" value="ECO:0007669"/>
    <property type="project" value="InterPro"/>
</dbReference>
<reference evidence="7" key="2">
    <citation type="submission" date="2014-07" db="EMBL/GenBank/DDBJ databases">
        <authorList>
            <person name="Hull J."/>
        </authorList>
    </citation>
    <scope>NUCLEOTIDE SEQUENCE</scope>
</reference>
<dbReference type="PANTHER" id="PTHR48043:SF145">
    <property type="entry name" value="FI06409P-RELATED"/>
    <property type="match status" value="1"/>
</dbReference>
<reference evidence="7" key="1">
    <citation type="journal article" date="2014" name="PLoS ONE">
        <title>Transcriptome-Based Identification of ABC Transporters in the Western Tarnished Plant Bug Lygus hesperus.</title>
        <authorList>
            <person name="Hull J.J."/>
            <person name="Chaney K."/>
            <person name="Geib S.M."/>
            <person name="Fabrick J.A."/>
            <person name="Brent C.S."/>
            <person name="Walsh D."/>
            <person name="Lavine L.C."/>
        </authorList>
    </citation>
    <scope>NUCLEOTIDE SEQUENCE</scope>
</reference>
<feature type="signal peptide" evidence="4">
    <location>
        <begin position="1"/>
        <end position="21"/>
    </location>
</feature>
<evidence type="ECO:0000256" key="4">
    <source>
        <dbReference type="SAM" id="SignalP"/>
    </source>
</evidence>
<dbReference type="EMBL" id="GBHO01025903">
    <property type="protein sequence ID" value="JAG17701.1"/>
    <property type="molecule type" value="Transcribed_RNA"/>
</dbReference>
<dbReference type="SUPFAM" id="SSF53756">
    <property type="entry name" value="UDP-Glycosyltransferase/glycogen phosphorylase"/>
    <property type="match status" value="1"/>
</dbReference>
<dbReference type="EMBL" id="GBHO01025904">
    <property type="protein sequence ID" value="JAG17700.1"/>
    <property type="molecule type" value="Transcribed_RNA"/>
</dbReference>
<dbReference type="EMBL" id="GBHO01025905">
    <property type="protein sequence ID" value="JAG17699.1"/>
    <property type="molecule type" value="Transcribed_RNA"/>
</dbReference>
<dbReference type="EMBL" id="GBHO01025900">
    <property type="protein sequence ID" value="JAG17704.1"/>
    <property type="molecule type" value="Transcribed_RNA"/>
</dbReference>
<evidence type="ECO:0000256" key="3">
    <source>
        <dbReference type="ARBA" id="ARBA00022679"/>
    </source>
</evidence>
<dbReference type="Pfam" id="PF00201">
    <property type="entry name" value="UDPGT"/>
    <property type="match status" value="1"/>
</dbReference>
<gene>
    <name evidence="7" type="primary">Ugt1a9_0</name>
    <name evidence="6" type="synonym">Ugt1a9_1</name>
    <name evidence="5" type="synonym">Ugt1a9_2</name>
    <name evidence="8" type="synonym">Ugt1a9_3</name>
    <name evidence="8" type="ORF">CM83_61199</name>
    <name evidence="5" type="ORF">CM83_61201</name>
    <name evidence="6" type="ORF">CM83_61203</name>
    <name evidence="7" type="ORF">CM83_61205</name>
</gene>
<dbReference type="InterPro" id="IPR050271">
    <property type="entry name" value="UDP-glycosyltransferase"/>
</dbReference>
<comment type="similarity">
    <text evidence="1">Belongs to the UDP-glycosyltransferase family.</text>
</comment>
<evidence type="ECO:0000256" key="2">
    <source>
        <dbReference type="ARBA" id="ARBA00022676"/>
    </source>
</evidence>
<keyword evidence="2" id="KW-0328">Glycosyltransferase</keyword>
<dbReference type="PANTHER" id="PTHR48043">
    <property type="entry name" value="EG:EG0003.4 PROTEIN-RELATED"/>
    <property type="match status" value="1"/>
</dbReference>
<dbReference type="InterPro" id="IPR002213">
    <property type="entry name" value="UDP_glucos_trans"/>
</dbReference>
<sequence length="309" mass="35032">MNKTNLVLVLLVVVLRSTAESARILVFFCQTAPSHHIVFHPVIRELAIRGHEVDYYTHVPLPDPPKNLNQFVFQKLDESMKALENMSMVEWGQAPVIVSEVFMRSAGSELPGLDCQNFPEFVELLSSDKKYDMVIGEFFFFQEHFSYLIHRFDALGVAFSSNPDFSWLNEMSGLPDNPAYMSHFFTDFSDKLTFYERVKNTLLSAATKAIDAYYLKTKQQSVADERIRYKGWESRRPVTQQAADLALILTNSHHSLGYPFPTAPLSKGSWGRTLQKIQNHFQRKSKISWTAPNTASCTSAGARCSASVS</sequence>
<organism evidence="7">
    <name type="scientific">Lygus hesperus</name>
    <name type="common">Western plant bug</name>
    <dbReference type="NCBI Taxonomy" id="30085"/>
    <lineage>
        <taxon>Eukaryota</taxon>
        <taxon>Metazoa</taxon>
        <taxon>Ecdysozoa</taxon>
        <taxon>Arthropoda</taxon>
        <taxon>Hexapoda</taxon>
        <taxon>Insecta</taxon>
        <taxon>Pterygota</taxon>
        <taxon>Neoptera</taxon>
        <taxon>Paraneoptera</taxon>
        <taxon>Hemiptera</taxon>
        <taxon>Heteroptera</taxon>
        <taxon>Panheteroptera</taxon>
        <taxon>Cimicomorpha</taxon>
        <taxon>Miridae</taxon>
        <taxon>Mirini</taxon>
        <taxon>Lygus</taxon>
    </lineage>
</organism>
<feature type="chain" id="PRO_5007389377" evidence="4">
    <location>
        <begin position="22"/>
        <end position="309"/>
    </location>
</feature>
<evidence type="ECO:0000256" key="1">
    <source>
        <dbReference type="ARBA" id="ARBA00009995"/>
    </source>
</evidence>
<keyword evidence="3 7" id="KW-0808">Transferase</keyword>
<name>A0A0A9XDI6_LYGHE</name>
<evidence type="ECO:0000313" key="7">
    <source>
        <dbReference type="EMBL" id="JAG17701.1"/>
    </source>
</evidence>
<proteinExistence type="inferred from homology"/>
<evidence type="ECO:0000313" key="6">
    <source>
        <dbReference type="EMBL" id="JAG17700.1"/>
    </source>
</evidence>
<accession>A0A0A9XDI6</accession>
<dbReference type="Gene3D" id="3.40.50.2000">
    <property type="entry name" value="Glycogen Phosphorylase B"/>
    <property type="match status" value="1"/>
</dbReference>
<dbReference type="AlphaFoldDB" id="A0A0A9XDI6"/>
<evidence type="ECO:0000313" key="8">
    <source>
        <dbReference type="EMBL" id="JAG17704.1"/>
    </source>
</evidence>